<keyword evidence="3" id="KW-1185">Reference proteome</keyword>
<evidence type="ECO:0000256" key="1">
    <source>
        <dbReference type="SAM" id="MobiDB-lite"/>
    </source>
</evidence>
<evidence type="ECO:0000313" key="2">
    <source>
        <dbReference type="EMBL" id="KAK9288360.1"/>
    </source>
</evidence>
<comment type="caution">
    <text evidence="2">The sequence shown here is derived from an EMBL/GenBank/DDBJ whole genome shotgun (WGS) entry which is preliminary data.</text>
</comment>
<evidence type="ECO:0000313" key="3">
    <source>
        <dbReference type="Proteomes" id="UP001415857"/>
    </source>
</evidence>
<dbReference type="EMBL" id="JBBPBK010000003">
    <property type="protein sequence ID" value="KAK9288360.1"/>
    <property type="molecule type" value="Genomic_DNA"/>
</dbReference>
<dbReference type="PANTHER" id="PTHR47718">
    <property type="entry name" value="OS01G0519700 PROTEIN"/>
    <property type="match status" value="1"/>
</dbReference>
<accession>A0AAP0S026</accession>
<organism evidence="2 3">
    <name type="scientific">Liquidambar formosana</name>
    <name type="common">Formosan gum</name>
    <dbReference type="NCBI Taxonomy" id="63359"/>
    <lineage>
        <taxon>Eukaryota</taxon>
        <taxon>Viridiplantae</taxon>
        <taxon>Streptophyta</taxon>
        <taxon>Embryophyta</taxon>
        <taxon>Tracheophyta</taxon>
        <taxon>Spermatophyta</taxon>
        <taxon>Magnoliopsida</taxon>
        <taxon>eudicotyledons</taxon>
        <taxon>Gunneridae</taxon>
        <taxon>Pentapetalae</taxon>
        <taxon>Saxifragales</taxon>
        <taxon>Altingiaceae</taxon>
        <taxon>Liquidambar</taxon>
    </lineage>
</organism>
<name>A0AAP0S026_LIQFO</name>
<evidence type="ECO:0008006" key="4">
    <source>
        <dbReference type="Google" id="ProtNLM"/>
    </source>
</evidence>
<proteinExistence type="predicted"/>
<protein>
    <recommendedName>
        <fullName evidence="4">Protein FAR1-RELATED SEQUENCE</fullName>
    </recommendedName>
</protein>
<feature type="region of interest" description="Disordered" evidence="1">
    <location>
        <begin position="85"/>
        <end position="112"/>
    </location>
</feature>
<dbReference type="AlphaFoldDB" id="A0AAP0S026"/>
<dbReference type="Proteomes" id="UP001415857">
    <property type="component" value="Unassembled WGS sequence"/>
</dbReference>
<reference evidence="2 3" key="1">
    <citation type="journal article" date="2024" name="Plant J.">
        <title>Genome sequences and population genomics reveal climatic adaptation and genomic divergence between two closely related sweetgum species.</title>
        <authorList>
            <person name="Xu W.Q."/>
            <person name="Ren C.Q."/>
            <person name="Zhang X.Y."/>
            <person name="Comes H.P."/>
            <person name="Liu X.H."/>
            <person name="Li Y.G."/>
            <person name="Kettle C.J."/>
            <person name="Jalonen R."/>
            <person name="Gaisberger H."/>
            <person name="Ma Y.Z."/>
            <person name="Qiu Y.X."/>
        </authorList>
    </citation>
    <scope>NUCLEOTIDE SEQUENCE [LARGE SCALE GENOMIC DNA]</scope>
    <source>
        <strain evidence="2">Hangzhou</strain>
    </source>
</reference>
<sequence length="348" mass="40495">MAVIDQPESWQGFSKLHYISSNESVLFRQKHNIIPIINIEEHNIVPNTDICNNLVLPRKNPKTNERLWKEFVCYKEGKRDDRYEKKKAMSLNDDGDGRSVQPTQRRGHHKVTKERKCLMKDLREANVPASQQIRIFEIQSGGIENVGCTQRDLLNHERDLRKEMKGHDAENLHEFFKLEKEKNSLFYFEIDCDEEDRMTRCFWADSTARRSYNFFGDVVVFDTTYNTNKYVLADDASLSEEGTTLLKNSMEKVHNEIKELNRSLCVEGGQLMEGQRKRRKILRSEPSMNHNKSNINEDGLGEVRQSDHQIDPGSSIVVTPSNIFWVTSSPLSQQVESCNIQMQPRTRK</sequence>
<gene>
    <name evidence="2" type="ORF">L1049_016813</name>
</gene>